<comment type="subcellular location">
    <subcellularLocation>
        <location evidence="1">Golgi apparatus</location>
    </subcellularLocation>
</comment>
<evidence type="ECO:0000259" key="4">
    <source>
        <dbReference type="Pfam" id="PF26251"/>
    </source>
</evidence>
<name>A0A1Y2H5H4_9FUNG</name>
<dbReference type="OrthoDB" id="27962at2759"/>
<sequence>MDDTDPYASIYAPHASCSVLVVPVGPIRTRAFKAALQLLRSCSPVALQDLTPTLGGPAGDVRSEFTAPTFPNGRLRFQFVSEYDDEYSTLEEFHASRRILAVIGILHCSPSPSAPQDLEHAVAAFTHHTLPKFTSALVTKCIAFAPQDYAPDRSVNLGANTTWIAAQPNQPETAYAPVQAVVADIATRLLEGFHDIATAIAVRSLIHSPPASALGSASPLGPDALVAGGTATGSSTATGGSPNSPLAMGTAALASAMQQTTASMMQSNEQKLRKRAPGRAAKLVADLLLLAGKLPAAIDKYLEAMDAAKANTDTLWLAASMDGLYTAMLTLRALMPRAHDELPSLPLIVREWLKAAGVPEVDIKFREVIGLYERADAPVLAAHVALRVAPILIGGLGSGPPRLVPGHSRMDALALVTQAMANAVADCISPRTQLDLSLRAAALCARLGFARKQAMCLTLAVRAMIAVLTQATTARIDPLTQYHVMDRLANLYGLLTVDVVGWPNVQTLVLDVCIQLADAVEDPGALTRLIVRCFQRLQSMLSMDGMLDIVARLQRASKGGMSMGEGAPTARQFGFLKEMTIVPPPPDLIVHKRPSTSASTEKDPFLYSAFSSKSTATPATTTLVATEPIAFTVHLINPFQFAVTLESLSLLAAPDDSSGLVPDPITITLPAMATHVAVTLRGTPTHPGTLKLAGIAFYIFGVREQCTFGVDAILAPTSSLSSSNSRPHSPTTTSATTSAMATLDFVVIPALPLVRVRPAGAAHRHLMLLAGQQSRDLALHLTNTSPSSLPVTCLAVQ</sequence>
<keyword evidence="2" id="KW-0333">Golgi apparatus</keyword>
<dbReference type="STRING" id="765915.A0A1Y2H5H4"/>
<evidence type="ECO:0000313" key="7">
    <source>
        <dbReference type="Proteomes" id="UP000193411"/>
    </source>
</evidence>
<dbReference type="Pfam" id="PF08626">
    <property type="entry name" value="TRAPPC9-Trs120"/>
    <property type="match status" value="1"/>
</dbReference>
<gene>
    <name evidence="6" type="ORF">BCR44DRAFT_115724</name>
</gene>
<dbReference type="EMBL" id="MCFL01000126">
    <property type="protein sequence ID" value="ORZ29810.1"/>
    <property type="molecule type" value="Genomic_DNA"/>
</dbReference>
<feature type="domain" description="Trs120/TRAPPC9 TPR region" evidence="4">
    <location>
        <begin position="408"/>
        <end position="555"/>
    </location>
</feature>
<dbReference type="InterPro" id="IPR013935">
    <property type="entry name" value="Trs120_TRAPPC9"/>
</dbReference>
<dbReference type="InterPro" id="IPR058564">
    <property type="entry name" value="TPR_TRAPPC9_Trs120"/>
</dbReference>
<dbReference type="PANTHER" id="PTHR21512">
    <property type="entry name" value="TRAFFICKING PROTEIN PARTICLE COMPLEX SUBUNIT 9"/>
    <property type="match status" value="1"/>
</dbReference>
<evidence type="ECO:0000256" key="2">
    <source>
        <dbReference type="ARBA" id="ARBA00023034"/>
    </source>
</evidence>
<reference evidence="6 7" key="1">
    <citation type="submission" date="2016-07" db="EMBL/GenBank/DDBJ databases">
        <title>Pervasive Adenine N6-methylation of Active Genes in Fungi.</title>
        <authorList>
            <consortium name="DOE Joint Genome Institute"/>
            <person name="Mondo S.J."/>
            <person name="Dannebaum R.O."/>
            <person name="Kuo R.C."/>
            <person name="Labutti K."/>
            <person name="Haridas S."/>
            <person name="Kuo A."/>
            <person name="Salamov A."/>
            <person name="Ahrendt S.R."/>
            <person name="Lipzen A."/>
            <person name="Sullivan W."/>
            <person name="Andreopoulos W.B."/>
            <person name="Clum A."/>
            <person name="Lindquist E."/>
            <person name="Daum C."/>
            <person name="Ramamoorthy G.K."/>
            <person name="Gryganskyi A."/>
            <person name="Culley D."/>
            <person name="Magnuson J.K."/>
            <person name="James T.Y."/>
            <person name="O'Malley M.A."/>
            <person name="Stajich J.E."/>
            <person name="Spatafora J.W."/>
            <person name="Visel A."/>
            <person name="Grigoriev I.V."/>
        </authorList>
    </citation>
    <scope>NUCLEOTIDE SEQUENCE [LARGE SCALE GENOMIC DNA]</scope>
    <source>
        <strain evidence="6 7">PL171</strain>
    </source>
</reference>
<dbReference type="AlphaFoldDB" id="A0A1Y2H5H4"/>
<proteinExistence type="predicted"/>
<evidence type="ECO:0000256" key="1">
    <source>
        <dbReference type="ARBA" id="ARBA00004555"/>
    </source>
</evidence>
<feature type="non-terminal residue" evidence="6">
    <location>
        <position position="797"/>
    </location>
</feature>
<dbReference type="Pfam" id="PF26251">
    <property type="entry name" value="TPR_TRAPPC9-Trs120"/>
    <property type="match status" value="1"/>
</dbReference>
<dbReference type="InterPro" id="IPR058563">
    <property type="entry name" value="Trs120_TRAPPC9_N"/>
</dbReference>
<accession>A0A1Y2H5H4</accession>
<feature type="domain" description="Trs120/TRAPPC9 N-terminal" evidence="3">
    <location>
        <begin position="15"/>
        <end position="331"/>
    </location>
</feature>
<dbReference type="InterPro" id="IPR058565">
    <property type="entry name" value="Ig_TRAPPC9_Trs120_1st"/>
</dbReference>
<evidence type="ECO:0000259" key="3">
    <source>
        <dbReference type="Pfam" id="PF08626"/>
    </source>
</evidence>
<evidence type="ECO:0000259" key="5">
    <source>
        <dbReference type="Pfam" id="PF26254"/>
    </source>
</evidence>
<dbReference type="Pfam" id="PF26254">
    <property type="entry name" value="Ig_TRAPPC9-Trs120_1st"/>
    <property type="match status" value="1"/>
</dbReference>
<keyword evidence="7" id="KW-1185">Reference proteome</keyword>
<feature type="domain" description="Trs120/TRAPPC9 first Ig-like" evidence="5">
    <location>
        <begin position="593"/>
        <end position="705"/>
    </location>
</feature>
<evidence type="ECO:0000313" key="6">
    <source>
        <dbReference type="EMBL" id="ORZ29810.1"/>
    </source>
</evidence>
<dbReference type="GO" id="GO:0005802">
    <property type="term" value="C:trans-Golgi network"/>
    <property type="evidence" value="ECO:0007669"/>
    <property type="project" value="TreeGrafter"/>
</dbReference>
<dbReference type="Proteomes" id="UP000193411">
    <property type="component" value="Unassembled WGS sequence"/>
</dbReference>
<organism evidence="6 7">
    <name type="scientific">Catenaria anguillulae PL171</name>
    <dbReference type="NCBI Taxonomy" id="765915"/>
    <lineage>
        <taxon>Eukaryota</taxon>
        <taxon>Fungi</taxon>
        <taxon>Fungi incertae sedis</taxon>
        <taxon>Blastocladiomycota</taxon>
        <taxon>Blastocladiomycetes</taxon>
        <taxon>Blastocladiales</taxon>
        <taxon>Catenariaceae</taxon>
        <taxon>Catenaria</taxon>
    </lineage>
</organism>
<comment type="caution">
    <text evidence="6">The sequence shown here is derived from an EMBL/GenBank/DDBJ whole genome shotgun (WGS) entry which is preliminary data.</text>
</comment>
<protein>
    <submittedName>
        <fullName evidence="6">TRAPP II complex</fullName>
    </submittedName>
</protein>
<dbReference type="PANTHER" id="PTHR21512:SF5">
    <property type="entry name" value="TRAFFICKING PROTEIN PARTICLE COMPLEX SUBUNIT 9"/>
    <property type="match status" value="1"/>
</dbReference>